<accession>A0A930YFJ5</accession>
<feature type="region of interest" description="Disordered" evidence="1">
    <location>
        <begin position="387"/>
        <end position="408"/>
    </location>
</feature>
<protein>
    <recommendedName>
        <fullName evidence="4">DUF222 domain-containing protein</fullName>
    </recommendedName>
</protein>
<keyword evidence="3" id="KW-1185">Reference proteome</keyword>
<dbReference type="Proteomes" id="UP000660668">
    <property type="component" value="Unassembled WGS sequence"/>
</dbReference>
<dbReference type="RefSeq" id="WP_194694730.1">
    <property type="nucleotide sequence ID" value="NZ_JADKPO010000002.1"/>
</dbReference>
<feature type="region of interest" description="Disordered" evidence="1">
    <location>
        <begin position="445"/>
        <end position="474"/>
    </location>
</feature>
<dbReference type="AlphaFoldDB" id="A0A930YFJ5"/>
<evidence type="ECO:0000313" key="2">
    <source>
        <dbReference type="EMBL" id="MBF4766571.1"/>
    </source>
</evidence>
<comment type="caution">
    <text evidence="2">The sequence shown here is derived from an EMBL/GenBank/DDBJ whole genome shotgun (WGS) entry which is preliminary data.</text>
</comment>
<evidence type="ECO:0000256" key="1">
    <source>
        <dbReference type="SAM" id="MobiDB-lite"/>
    </source>
</evidence>
<sequence length="474" mass="51489">MDLGPMDDLDAASTLAAASCATKARRAAEVQDLLVISHWAALHGSDPRRGPGGERIESFGNRLIDVGGDGTPLVQEFCLGELAIARETGAVATGRAMADVLDLEHRLPQVWRRVLDLECEVWVARKVATISRSLRREQVGLVDDAVAAAIGGETPGRVISLAEAKVIEADPHAHSQRIADAEQRKFVRLSRADANGLKTVVARVTAGDAAWVDATVERAADLLAPQHPDLHRDELRAKAFGLLARPTELLELLLSGVEESEPPDDLCRALAFPADLLDSLRSVDPARLRPRANLYVHLHEAVGAGIVPGVARVEDAGPLLPSQLTELLGNAFVNVQPVIDLNDDVQVSAYEHPEALKERTWLGSRGDVFPFSTGSQTRKVDFDHPVPFDPLGRPGQTGTHNSGPLRRRHHRWKTLAGYQARQVGPAAYLWRTPHGRYYLVDSLAPSKSTPRRATSSWTGRKRASPACGRLSPQR</sequence>
<feature type="compositionally biased region" description="Polar residues" evidence="1">
    <location>
        <begin position="445"/>
        <end position="458"/>
    </location>
</feature>
<evidence type="ECO:0000313" key="3">
    <source>
        <dbReference type="Proteomes" id="UP000660668"/>
    </source>
</evidence>
<proteinExistence type="predicted"/>
<dbReference type="EMBL" id="JADKPO010000002">
    <property type="protein sequence ID" value="MBF4766571.1"/>
    <property type="molecule type" value="Genomic_DNA"/>
</dbReference>
<organism evidence="2 3">
    <name type="scientific">Nocardioides agariphilus</name>
    <dbReference type="NCBI Taxonomy" id="433664"/>
    <lineage>
        <taxon>Bacteria</taxon>
        <taxon>Bacillati</taxon>
        <taxon>Actinomycetota</taxon>
        <taxon>Actinomycetes</taxon>
        <taxon>Propionibacteriales</taxon>
        <taxon>Nocardioidaceae</taxon>
        <taxon>Nocardioides</taxon>
    </lineage>
</organism>
<evidence type="ECO:0008006" key="4">
    <source>
        <dbReference type="Google" id="ProtNLM"/>
    </source>
</evidence>
<gene>
    <name evidence="2" type="ORF">ISU10_02170</name>
</gene>
<name>A0A930YFJ5_9ACTN</name>
<reference evidence="2" key="1">
    <citation type="submission" date="2020-11" db="EMBL/GenBank/DDBJ databases">
        <title>Nocardioides cynanchi sp. nov., isolated from soil of rhizosphere of Cynanchum wilfordii.</title>
        <authorList>
            <person name="Lee J.-S."/>
            <person name="Suh M.K."/>
            <person name="Kim J.-S."/>
        </authorList>
    </citation>
    <scope>NUCLEOTIDE SEQUENCE</scope>
    <source>
        <strain evidence="2">KCTC 19276</strain>
    </source>
</reference>